<keyword evidence="4" id="KW-0560">Oxidoreductase</keyword>
<keyword evidence="3 7" id="KW-0288">FMN</keyword>
<dbReference type="Pfam" id="PF01070">
    <property type="entry name" value="FMN_dh"/>
    <property type="match status" value="1"/>
</dbReference>
<evidence type="ECO:0000313" key="9">
    <source>
        <dbReference type="EMBL" id="SMC79036.1"/>
    </source>
</evidence>
<dbReference type="Gene3D" id="3.20.20.70">
    <property type="entry name" value="Aldolase class I"/>
    <property type="match status" value="1"/>
</dbReference>
<dbReference type="InterPro" id="IPR037396">
    <property type="entry name" value="FMN_HAD"/>
</dbReference>
<evidence type="ECO:0000313" key="10">
    <source>
        <dbReference type="Proteomes" id="UP000192708"/>
    </source>
</evidence>
<feature type="binding site" evidence="7">
    <location>
        <begin position="142"/>
        <end position="144"/>
    </location>
    <ligand>
        <name>FMN</name>
        <dbReference type="ChEBI" id="CHEBI:58210"/>
    </ligand>
</feature>
<accession>A0A1W2C1R9</accession>
<evidence type="ECO:0000256" key="1">
    <source>
        <dbReference type="ARBA" id="ARBA00001917"/>
    </source>
</evidence>
<dbReference type="RefSeq" id="WP_084285659.1">
    <property type="nucleotide sequence ID" value="NZ_FWXJ01000018.1"/>
</dbReference>
<reference evidence="9 10" key="1">
    <citation type="submission" date="2017-04" db="EMBL/GenBank/DDBJ databases">
        <authorList>
            <person name="Afonso C.L."/>
            <person name="Miller P.J."/>
            <person name="Scott M.A."/>
            <person name="Spackman E."/>
            <person name="Goraichik I."/>
            <person name="Dimitrov K.M."/>
            <person name="Suarez D.L."/>
            <person name="Swayne D.E."/>
        </authorList>
    </citation>
    <scope>NUCLEOTIDE SEQUENCE [LARGE SCALE GENOMIC DNA]</scope>
    <source>
        <strain evidence="9 10">VK13</strain>
    </source>
</reference>
<dbReference type="Proteomes" id="UP000192708">
    <property type="component" value="Unassembled WGS sequence"/>
</dbReference>
<comment type="similarity">
    <text evidence="5">Belongs to the FMN-dependent alpha-hydroxy acid dehydrogenase family.</text>
</comment>
<keyword evidence="2 7" id="KW-0285">Flavoprotein</keyword>
<dbReference type="PIRSF" id="PIRSF000138">
    <property type="entry name" value="Al-hdrx_acd_dh"/>
    <property type="match status" value="1"/>
</dbReference>
<gene>
    <name evidence="9" type="ORF">SAMN06296008_1182</name>
</gene>
<feature type="binding site" evidence="7">
    <location>
        <position position="192"/>
    </location>
    <ligand>
        <name>FMN</name>
        <dbReference type="ChEBI" id="CHEBI:58210"/>
    </ligand>
</feature>
<dbReference type="STRING" id="1938817.SAMN06296008_1182"/>
<keyword evidence="10" id="KW-1185">Reference proteome</keyword>
<feature type="binding site" evidence="7">
    <location>
        <begin position="373"/>
        <end position="374"/>
    </location>
    <ligand>
        <name>FMN</name>
        <dbReference type="ChEBI" id="CHEBI:58210"/>
    </ligand>
</feature>
<feature type="domain" description="FMN hydroxy acid dehydrogenase" evidence="8">
    <location>
        <begin position="63"/>
        <end position="423"/>
    </location>
</feature>
<feature type="active site" description="Proton acceptor" evidence="6">
    <location>
        <position position="319"/>
    </location>
</feature>
<feature type="binding site" evidence="7">
    <location>
        <position position="220"/>
    </location>
    <ligand>
        <name>FMN</name>
        <dbReference type="ChEBI" id="CHEBI:58210"/>
    </ligand>
</feature>
<evidence type="ECO:0000259" key="8">
    <source>
        <dbReference type="PROSITE" id="PS51349"/>
    </source>
</evidence>
<feature type="binding site" evidence="7">
    <location>
        <begin position="350"/>
        <end position="354"/>
    </location>
    <ligand>
        <name>FMN</name>
        <dbReference type="ChEBI" id="CHEBI:58210"/>
    </ligand>
</feature>
<evidence type="ECO:0000256" key="2">
    <source>
        <dbReference type="ARBA" id="ARBA00022630"/>
    </source>
</evidence>
<dbReference type="OrthoDB" id="9770452at2"/>
<dbReference type="GO" id="GO:0016491">
    <property type="term" value="F:oxidoreductase activity"/>
    <property type="evidence" value="ECO:0007669"/>
    <property type="project" value="UniProtKB-KW"/>
</dbReference>
<feature type="binding site" evidence="7">
    <location>
        <position position="317"/>
    </location>
    <ligand>
        <name>FMN</name>
        <dbReference type="ChEBI" id="CHEBI:58210"/>
    </ligand>
</feature>
<feature type="binding site" evidence="7">
    <location>
        <position position="89"/>
    </location>
    <ligand>
        <name>glyoxylate</name>
        <dbReference type="ChEBI" id="CHEBI:36655"/>
    </ligand>
</feature>
<evidence type="ECO:0000256" key="6">
    <source>
        <dbReference type="PIRSR" id="PIRSR000138-1"/>
    </source>
</evidence>
<feature type="binding site" evidence="7">
    <location>
        <position position="295"/>
    </location>
    <ligand>
        <name>FMN</name>
        <dbReference type="ChEBI" id="CHEBI:58210"/>
    </ligand>
</feature>
<dbReference type="CDD" id="cd02809">
    <property type="entry name" value="alpha_hydroxyacid_oxid_FMN"/>
    <property type="match status" value="1"/>
</dbReference>
<dbReference type="SUPFAM" id="SSF51395">
    <property type="entry name" value="FMN-linked oxidoreductases"/>
    <property type="match status" value="1"/>
</dbReference>
<feature type="binding site" evidence="7">
    <location>
        <position position="319"/>
    </location>
    <ligand>
        <name>glyoxylate</name>
        <dbReference type="ChEBI" id="CHEBI:36655"/>
    </ligand>
</feature>
<dbReference type="GO" id="GO:0010181">
    <property type="term" value="F:FMN binding"/>
    <property type="evidence" value="ECO:0007669"/>
    <property type="project" value="InterPro"/>
</dbReference>
<evidence type="ECO:0000256" key="5">
    <source>
        <dbReference type="ARBA" id="ARBA00024042"/>
    </source>
</evidence>
<dbReference type="InterPro" id="IPR012133">
    <property type="entry name" value="Alpha-hydoxy_acid_DH_FMN"/>
</dbReference>
<dbReference type="InterPro" id="IPR013785">
    <property type="entry name" value="Aldolase_TIM"/>
</dbReference>
<comment type="cofactor">
    <cofactor evidence="1">
        <name>FMN</name>
        <dbReference type="ChEBI" id="CHEBI:58210"/>
    </cofactor>
</comment>
<proteinExistence type="inferred from homology"/>
<sequence>MSHQDNLNDQRRQFLNWLAASPLFALGLGQDVTAQETKELVRNFTKRPDPMIWTPTTPLDLIASPKDAINVFDFEAVAFTKVPPAHFGYMAAGIDDEITLRANRSAFLKYQLRPRRMRDVSQIDMSVNLFGTKWKTPIIIAPTGGNKAYDPEGEIAVARAARAGGFLNVLSNAGASTIEDVIAARQGEVWFQLYATSSVEVAKQVIRRVERAGAPVLEITVDRNGGRNQETFFRLKKLDPRNCAGCHVHGIGSPQERPNYDGIDMSKVKSMQSSNMTWDFIKQVRDTTKMKIILKGIVTEEDAALCLKYGVDGIHVSNHGGRSEDGGRGSIECLPEVAKVARGKVPILFDSGVRRGSDVFKALALGATAVCVGRPYLWGLGAFGQPGVEKVMDILQTELRGVMQQMGAPSIADIHPSMVIKES</sequence>
<evidence type="ECO:0000256" key="3">
    <source>
        <dbReference type="ARBA" id="ARBA00022643"/>
    </source>
</evidence>
<organism evidence="9 10">
    <name type="scientific">Polynucleobacter kasalickyi</name>
    <dbReference type="NCBI Taxonomy" id="1938817"/>
    <lineage>
        <taxon>Bacteria</taxon>
        <taxon>Pseudomonadati</taxon>
        <taxon>Pseudomonadota</taxon>
        <taxon>Betaproteobacteria</taxon>
        <taxon>Burkholderiales</taxon>
        <taxon>Burkholderiaceae</taxon>
        <taxon>Polynucleobacter</taxon>
    </lineage>
</organism>
<evidence type="ECO:0000256" key="7">
    <source>
        <dbReference type="PIRSR" id="PIRSR000138-2"/>
    </source>
</evidence>
<evidence type="ECO:0000256" key="4">
    <source>
        <dbReference type="ARBA" id="ARBA00023002"/>
    </source>
</evidence>
<feature type="binding site" evidence="7">
    <location>
        <position position="194"/>
    </location>
    <ligand>
        <name>glyoxylate</name>
        <dbReference type="ChEBI" id="CHEBI:36655"/>
    </ligand>
</feature>
<dbReference type="AlphaFoldDB" id="A0A1W2C1R9"/>
<feature type="binding site" evidence="7">
    <location>
        <position position="322"/>
    </location>
    <ligand>
        <name>glyoxylate</name>
        <dbReference type="ChEBI" id="CHEBI:36655"/>
    </ligand>
</feature>
<dbReference type="InterPro" id="IPR000262">
    <property type="entry name" value="FMN-dep_DH"/>
</dbReference>
<dbReference type="PANTHER" id="PTHR10578:SF107">
    <property type="entry name" value="2-HYDROXYACID OXIDASE 1"/>
    <property type="match status" value="1"/>
</dbReference>
<dbReference type="PROSITE" id="PS51349">
    <property type="entry name" value="FMN_HYDROXY_ACID_DH_2"/>
    <property type="match status" value="1"/>
</dbReference>
<feature type="binding site" evidence="7">
    <location>
        <position position="171"/>
    </location>
    <ligand>
        <name>FMN</name>
        <dbReference type="ChEBI" id="CHEBI:58210"/>
    </ligand>
</feature>
<dbReference type="PANTHER" id="PTHR10578">
    <property type="entry name" value="S -2-HYDROXY-ACID OXIDASE-RELATED"/>
    <property type="match status" value="1"/>
</dbReference>
<protein>
    <submittedName>
        <fullName evidence="9">(S)-2-hydroxy-acid oxidase</fullName>
    </submittedName>
</protein>
<name>A0A1W2C1R9_9BURK</name>
<dbReference type="EMBL" id="FWXJ01000018">
    <property type="protein sequence ID" value="SMC79036.1"/>
    <property type="molecule type" value="Genomic_DNA"/>
</dbReference>